<accession>A0A1A9F4J3</accession>
<organism evidence="14 15">
    <name type="scientific">Marinobacterium aestuarii</name>
    <dbReference type="NCBI Taxonomy" id="1821621"/>
    <lineage>
        <taxon>Bacteria</taxon>
        <taxon>Pseudomonadati</taxon>
        <taxon>Pseudomonadota</taxon>
        <taxon>Gammaproteobacteria</taxon>
        <taxon>Oceanospirillales</taxon>
        <taxon>Oceanospirillaceae</taxon>
        <taxon>Marinobacterium</taxon>
    </lineage>
</organism>
<evidence type="ECO:0000256" key="6">
    <source>
        <dbReference type="ARBA" id="ARBA00022977"/>
    </source>
</evidence>
<dbReference type="InterPro" id="IPR022998">
    <property type="entry name" value="ThiamineP_synth_TenI"/>
</dbReference>
<dbReference type="GO" id="GO:0000287">
    <property type="term" value="F:magnesium ion binding"/>
    <property type="evidence" value="ECO:0007669"/>
    <property type="project" value="UniProtKB-UniRule"/>
</dbReference>
<evidence type="ECO:0000256" key="12">
    <source>
        <dbReference type="RuleBase" id="RU004253"/>
    </source>
</evidence>
<evidence type="ECO:0000313" key="15">
    <source>
        <dbReference type="Proteomes" id="UP000078070"/>
    </source>
</evidence>
<evidence type="ECO:0000256" key="4">
    <source>
        <dbReference type="ARBA" id="ARBA00022723"/>
    </source>
</evidence>
<feature type="binding site" evidence="10">
    <location>
        <position position="73"/>
    </location>
    <ligand>
        <name>Mg(2+)</name>
        <dbReference type="ChEBI" id="CHEBI:18420"/>
    </ligand>
</feature>
<dbReference type="EC" id="2.5.1.3" evidence="10"/>
<dbReference type="GO" id="GO:0004789">
    <property type="term" value="F:thiamine-phosphate diphosphorylase activity"/>
    <property type="evidence" value="ECO:0007669"/>
    <property type="project" value="UniProtKB-UniRule"/>
</dbReference>
<dbReference type="OrthoDB" id="9789949at2"/>
<comment type="catalytic activity">
    <reaction evidence="7 10 11">
        <text>4-methyl-5-(2-phosphooxyethyl)-thiazole + 4-amino-2-methyl-5-(diphosphooxymethyl)pyrimidine + H(+) = thiamine phosphate + diphosphate</text>
        <dbReference type="Rhea" id="RHEA:22328"/>
        <dbReference type="ChEBI" id="CHEBI:15378"/>
        <dbReference type="ChEBI" id="CHEBI:33019"/>
        <dbReference type="ChEBI" id="CHEBI:37575"/>
        <dbReference type="ChEBI" id="CHEBI:57841"/>
        <dbReference type="ChEBI" id="CHEBI:58296"/>
        <dbReference type="EC" id="2.5.1.3"/>
    </reaction>
</comment>
<keyword evidence="4 10" id="KW-0479">Metal-binding</keyword>
<evidence type="ECO:0000256" key="10">
    <source>
        <dbReference type="HAMAP-Rule" id="MF_00097"/>
    </source>
</evidence>
<dbReference type="AlphaFoldDB" id="A0A1A9F4J3"/>
<protein>
    <recommendedName>
        <fullName evidence="10">Thiamine-phosphate synthase</fullName>
        <shortName evidence="10">TP synthase</shortName>
        <shortName evidence="10">TPS</shortName>
        <ecNumber evidence="10">2.5.1.3</ecNumber>
    </recommendedName>
    <alternativeName>
        <fullName evidence="10">Thiamine-phosphate pyrophosphorylase</fullName>
        <shortName evidence="10">TMP pyrophosphorylase</shortName>
        <shortName evidence="10">TMP-PPase</shortName>
    </alternativeName>
</protein>
<sequence>MTAYTLHGLYAITDSNLMPDDNALLSQVRAALEGGASVVQYRDKSVDSTKRLRQATLLRELCDEFERPLLINDDLPLAVACQAQGVHLGQTDGSVAAARAQLGADAIIGVTCHDSLTLALQARAQGADYVAFGAFFTSSTKPDARPAPLALLPQAAQELGLPVVAIGGISMDNARQVIEAGASMVAVIHALFAAADIRRQAQLFSQQF</sequence>
<evidence type="ECO:0000256" key="5">
    <source>
        <dbReference type="ARBA" id="ARBA00022842"/>
    </source>
</evidence>
<feature type="binding site" evidence="10">
    <location>
        <position position="168"/>
    </location>
    <ligand>
        <name>2-[(2R,5Z)-2-carboxy-4-methylthiazol-5(2H)-ylidene]ethyl phosphate</name>
        <dbReference type="ChEBI" id="CHEBI:62899"/>
    </ligand>
</feature>
<dbReference type="GO" id="GO:0005737">
    <property type="term" value="C:cytoplasm"/>
    <property type="evidence" value="ECO:0007669"/>
    <property type="project" value="TreeGrafter"/>
</dbReference>
<dbReference type="EMBL" id="CP015839">
    <property type="protein sequence ID" value="ANG64900.1"/>
    <property type="molecule type" value="Genomic_DNA"/>
</dbReference>
<keyword evidence="6 10" id="KW-0784">Thiamine biosynthesis</keyword>
<comment type="cofactor">
    <cofactor evidence="10">
        <name>Mg(2+)</name>
        <dbReference type="ChEBI" id="CHEBI:18420"/>
    </cofactor>
    <text evidence="10">Binds 1 Mg(2+) ion per subunit.</text>
</comment>
<gene>
    <name evidence="10" type="primary">thiE</name>
    <name evidence="14" type="ORF">A8C75_22090</name>
</gene>
<keyword evidence="3 10" id="KW-0808">Transferase</keyword>
<keyword evidence="5 10" id="KW-0460">Magnesium</keyword>
<dbReference type="Gene3D" id="3.20.20.70">
    <property type="entry name" value="Aldolase class I"/>
    <property type="match status" value="1"/>
</dbReference>
<evidence type="ECO:0000256" key="7">
    <source>
        <dbReference type="ARBA" id="ARBA00047334"/>
    </source>
</evidence>
<dbReference type="HAMAP" id="MF_00097">
    <property type="entry name" value="TMP_synthase"/>
    <property type="match status" value="1"/>
</dbReference>
<dbReference type="CDD" id="cd00564">
    <property type="entry name" value="TMP_TenI"/>
    <property type="match status" value="1"/>
</dbReference>
<dbReference type="FunFam" id="3.20.20.70:FF:000096">
    <property type="entry name" value="Thiamine-phosphate synthase"/>
    <property type="match status" value="1"/>
</dbReference>
<dbReference type="RefSeq" id="WP_067386606.1">
    <property type="nucleotide sequence ID" value="NZ_CP015839.1"/>
</dbReference>
<evidence type="ECO:0000259" key="13">
    <source>
        <dbReference type="Pfam" id="PF02581"/>
    </source>
</evidence>
<dbReference type="UniPathway" id="UPA00060">
    <property type="reaction ID" value="UER00141"/>
</dbReference>
<dbReference type="Pfam" id="PF02581">
    <property type="entry name" value="TMP-TENI"/>
    <property type="match status" value="1"/>
</dbReference>
<dbReference type="Proteomes" id="UP000078070">
    <property type="component" value="Chromosome"/>
</dbReference>
<comment type="caution">
    <text evidence="10">Lacks conserved residue(s) required for the propagation of feature annotation.</text>
</comment>
<proteinExistence type="inferred from homology"/>
<evidence type="ECO:0000256" key="1">
    <source>
        <dbReference type="ARBA" id="ARBA00003814"/>
    </source>
</evidence>
<comment type="catalytic activity">
    <reaction evidence="9 10 11">
        <text>2-[(2R,5Z)-2-carboxy-4-methylthiazol-5(2H)-ylidene]ethyl phosphate + 4-amino-2-methyl-5-(diphosphooxymethyl)pyrimidine + 2 H(+) = thiamine phosphate + CO2 + diphosphate</text>
        <dbReference type="Rhea" id="RHEA:47844"/>
        <dbReference type="ChEBI" id="CHEBI:15378"/>
        <dbReference type="ChEBI" id="CHEBI:16526"/>
        <dbReference type="ChEBI" id="CHEBI:33019"/>
        <dbReference type="ChEBI" id="CHEBI:37575"/>
        <dbReference type="ChEBI" id="CHEBI:57841"/>
        <dbReference type="ChEBI" id="CHEBI:62899"/>
        <dbReference type="EC" id="2.5.1.3"/>
    </reaction>
</comment>
<feature type="binding site" evidence="10">
    <location>
        <position position="111"/>
    </location>
    <ligand>
        <name>4-amino-2-methyl-5-(diphosphooxymethyl)pyrimidine</name>
        <dbReference type="ChEBI" id="CHEBI:57841"/>
    </ligand>
</feature>
<reference evidence="15" key="1">
    <citation type="submission" date="2016-05" db="EMBL/GenBank/DDBJ databases">
        <authorList>
            <person name="Baek K."/>
            <person name="Yang S.-J."/>
        </authorList>
    </citation>
    <scope>NUCLEOTIDE SEQUENCE [LARGE SCALE GENOMIC DNA]</scope>
    <source>
        <strain evidence="15">ST58-10</strain>
    </source>
</reference>
<dbReference type="InterPro" id="IPR036206">
    <property type="entry name" value="ThiamineP_synth_sf"/>
</dbReference>
<comment type="catalytic activity">
    <reaction evidence="8 10 11">
        <text>2-(2-carboxy-4-methylthiazol-5-yl)ethyl phosphate + 4-amino-2-methyl-5-(diphosphooxymethyl)pyrimidine + 2 H(+) = thiamine phosphate + CO2 + diphosphate</text>
        <dbReference type="Rhea" id="RHEA:47848"/>
        <dbReference type="ChEBI" id="CHEBI:15378"/>
        <dbReference type="ChEBI" id="CHEBI:16526"/>
        <dbReference type="ChEBI" id="CHEBI:33019"/>
        <dbReference type="ChEBI" id="CHEBI:37575"/>
        <dbReference type="ChEBI" id="CHEBI:57841"/>
        <dbReference type="ChEBI" id="CHEBI:62890"/>
        <dbReference type="EC" id="2.5.1.3"/>
    </reaction>
</comment>
<feature type="binding site" evidence="10">
    <location>
        <position position="141"/>
    </location>
    <ligand>
        <name>4-amino-2-methyl-5-(diphosphooxymethyl)pyrimidine</name>
        <dbReference type="ChEBI" id="CHEBI:57841"/>
    </ligand>
</feature>
<dbReference type="InterPro" id="IPR034291">
    <property type="entry name" value="TMP_synthase"/>
</dbReference>
<evidence type="ECO:0000313" key="14">
    <source>
        <dbReference type="EMBL" id="ANG64900.1"/>
    </source>
</evidence>
<evidence type="ECO:0000256" key="9">
    <source>
        <dbReference type="ARBA" id="ARBA00047883"/>
    </source>
</evidence>
<feature type="binding site" evidence="10">
    <location>
        <position position="72"/>
    </location>
    <ligand>
        <name>4-amino-2-methyl-5-(diphosphooxymethyl)pyrimidine</name>
        <dbReference type="ChEBI" id="CHEBI:57841"/>
    </ligand>
</feature>
<evidence type="ECO:0000256" key="11">
    <source>
        <dbReference type="RuleBase" id="RU003826"/>
    </source>
</evidence>
<evidence type="ECO:0000256" key="2">
    <source>
        <dbReference type="ARBA" id="ARBA00005165"/>
    </source>
</evidence>
<dbReference type="PANTHER" id="PTHR20857:SF15">
    <property type="entry name" value="THIAMINE-PHOSPHATE SYNTHASE"/>
    <property type="match status" value="1"/>
</dbReference>
<reference evidence="14 15" key="2">
    <citation type="journal article" date="2018" name="Int. J. Syst. Evol. Microbiol.">
        <title>Marinobacterium aestuarii sp. nov., a benzene-degrading marine bacterium isolated from estuary sediment.</title>
        <authorList>
            <person name="Bae S.S."/>
            <person name="Jung J."/>
            <person name="Chung D."/>
            <person name="Baek K."/>
        </authorList>
    </citation>
    <scope>NUCLEOTIDE SEQUENCE [LARGE SCALE GENOMIC DNA]</scope>
    <source>
        <strain evidence="14 15">ST58-10</strain>
    </source>
</reference>
<comment type="pathway">
    <text evidence="2 10 12">Cofactor biosynthesis; thiamine diphosphate biosynthesis; thiamine phosphate from 4-amino-2-methyl-5-diphosphomethylpyrimidine and 4-methyl-5-(2-phosphoethyl)-thiazole: step 1/1.</text>
</comment>
<dbReference type="InterPro" id="IPR013785">
    <property type="entry name" value="Aldolase_TIM"/>
</dbReference>
<feature type="binding site" evidence="10">
    <location>
        <begin position="138"/>
        <end position="140"/>
    </location>
    <ligand>
        <name>2-[(2R,5Z)-2-carboxy-4-methylthiazol-5(2H)-ylidene]ethyl phosphate</name>
        <dbReference type="ChEBI" id="CHEBI:62899"/>
    </ligand>
</feature>
<comment type="function">
    <text evidence="1 10">Condenses 4-methyl-5-(beta-hydroxyethyl)thiazole monophosphate (THZ-P) and 2-methyl-4-amino-5-hydroxymethyl pyrimidine pyrophosphate (HMP-PP) to form thiamine monophosphate (TMP).</text>
</comment>
<evidence type="ECO:0000256" key="8">
    <source>
        <dbReference type="ARBA" id="ARBA00047851"/>
    </source>
</evidence>
<dbReference type="SUPFAM" id="SSF51391">
    <property type="entry name" value="Thiamin phosphate synthase"/>
    <property type="match status" value="1"/>
</dbReference>
<keyword evidence="15" id="KW-1185">Reference proteome</keyword>
<dbReference type="KEGG" id="mars:A8C75_22090"/>
<feature type="binding site" evidence="10">
    <location>
        <begin position="40"/>
        <end position="44"/>
    </location>
    <ligand>
        <name>4-amino-2-methyl-5-(diphosphooxymethyl)pyrimidine</name>
        <dbReference type="ChEBI" id="CHEBI:57841"/>
    </ligand>
</feature>
<dbReference type="GO" id="GO:0009228">
    <property type="term" value="P:thiamine biosynthetic process"/>
    <property type="evidence" value="ECO:0007669"/>
    <property type="project" value="UniProtKB-KW"/>
</dbReference>
<feature type="binding site" evidence="10">
    <location>
        <position position="92"/>
    </location>
    <ligand>
        <name>Mg(2+)</name>
        <dbReference type="ChEBI" id="CHEBI:18420"/>
    </ligand>
</feature>
<dbReference type="GO" id="GO:0009229">
    <property type="term" value="P:thiamine diphosphate biosynthetic process"/>
    <property type="evidence" value="ECO:0007669"/>
    <property type="project" value="UniProtKB-UniRule"/>
</dbReference>
<name>A0A1A9F4J3_9GAMM</name>
<evidence type="ECO:0000256" key="3">
    <source>
        <dbReference type="ARBA" id="ARBA00022679"/>
    </source>
</evidence>
<dbReference type="STRING" id="1821621.A8C75_22090"/>
<dbReference type="PANTHER" id="PTHR20857">
    <property type="entry name" value="THIAMINE-PHOSPHATE PYROPHOSPHORYLASE"/>
    <property type="match status" value="1"/>
</dbReference>
<dbReference type="NCBIfam" id="TIGR00693">
    <property type="entry name" value="thiE"/>
    <property type="match status" value="1"/>
</dbReference>
<feature type="domain" description="Thiamine phosphate synthase/TenI" evidence="13">
    <location>
        <begin position="9"/>
        <end position="191"/>
    </location>
</feature>
<comment type="similarity">
    <text evidence="10 11">Belongs to the thiamine-phosphate synthase family.</text>
</comment>